<comment type="caution">
    <text evidence="3">The sequence shown here is derived from an EMBL/GenBank/DDBJ whole genome shotgun (WGS) entry which is preliminary data.</text>
</comment>
<accession>A0A1Y2HGU1</accession>
<reference evidence="3 4" key="1">
    <citation type="submission" date="2016-07" db="EMBL/GenBank/DDBJ databases">
        <title>Pervasive Adenine N6-methylation of Active Genes in Fungi.</title>
        <authorList>
            <consortium name="DOE Joint Genome Institute"/>
            <person name="Mondo S.J."/>
            <person name="Dannebaum R.O."/>
            <person name="Kuo R.C."/>
            <person name="Labutti K."/>
            <person name="Haridas S."/>
            <person name="Kuo A."/>
            <person name="Salamov A."/>
            <person name="Ahrendt S.R."/>
            <person name="Lipzen A."/>
            <person name="Sullivan W."/>
            <person name="Andreopoulos W.B."/>
            <person name="Clum A."/>
            <person name="Lindquist E."/>
            <person name="Daum C."/>
            <person name="Ramamoorthy G.K."/>
            <person name="Gryganskyi A."/>
            <person name="Culley D."/>
            <person name="Magnuson J.K."/>
            <person name="James T.Y."/>
            <person name="O'Malley M.A."/>
            <person name="Stajich J.E."/>
            <person name="Spatafora J.W."/>
            <person name="Visel A."/>
            <person name="Grigoriev I.V."/>
        </authorList>
    </citation>
    <scope>NUCLEOTIDE SEQUENCE [LARGE SCALE GENOMIC DNA]</scope>
    <source>
        <strain evidence="3 4">PL171</strain>
    </source>
</reference>
<organism evidence="3 4">
    <name type="scientific">Catenaria anguillulae PL171</name>
    <dbReference type="NCBI Taxonomy" id="765915"/>
    <lineage>
        <taxon>Eukaryota</taxon>
        <taxon>Fungi</taxon>
        <taxon>Fungi incertae sedis</taxon>
        <taxon>Blastocladiomycota</taxon>
        <taxon>Blastocladiomycetes</taxon>
        <taxon>Blastocladiales</taxon>
        <taxon>Catenariaceae</taxon>
        <taxon>Catenaria</taxon>
    </lineage>
</organism>
<evidence type="ECO:0008006" key="5">
    <source>
        <dbReference type="Google" id="ProtNLM"/>
    </source>
</evidence>
<dbReference type="OrthoDB" id="5559126at2759"/>
<dbReference type="AlphaFoldDB" id="A0A1Y2HGU1"/>
<keyword evidence="2" id="KW-0732">Signal</keyword>
<dbReference type="EMBL" id="MCFL01000033">
    <property type="protein sequence ID" value="ORZ33806.1"/>
    <property type="molecule type" value="Genomic_DNA"/>
</dbReference>
<proteinExistence type="predicted"/>
<feature type="signal peptide" evidence="2">
    <location>
        <begin position="1"/>
        <end position="26"/>
    </location>
</feature>
<dbReference type="Proteomes" id="UP000193411">
    <property type="component" value="Unassembled WGS sequence"/>
</dbReference>
<feature type="region of interest" description="Disordered" evidence="1">
    <location>
        <begin position="149"/>
        <end position="185"/>
    </location>
</feature>
<evidence type="ECO:0000256" key="1">
    <source>
        <dbReference type="SAM" id="MobiDB-lite"/>
    </source>
</evidence>
<feature type="compositionally biased region" description="Polar residues" evidence="1">
    <location>
        <begin position="150"/>
        <end position="159"/>
    </location>
</feature>
<name>A0A1Y2HGU1_9FUNG</name>
<evidence type="ECO:0000313" key="4">
    <source>
        <dbReference type="Proteomes" id="UP000193411"/>
    </source>
</evidence>
<protein>
    <recommendedName>
        <fullName evidence="5">Chitin-binding type-4 domain-containing protein</fullName>
    </recommendedName>
</protein>
<keyword evidence="4" id="KW-1185">Reference proteome</keyword>
<gene>
    <name evidence="3" type="ORF">BCR44DRAFT_1514496</name>
</gene>
<feature type="chain" id="PRO_5013005664" description="Chitin-binding type-4 domain-containing protein" evidence="2">
    <location>
        <begin position="27"/>
        <end position="233"/>
    </location>
</feature>
<evidence type="ECO:0000313" key="3">
    <source>
        <dbReference type="EMBL" id="ORZ33806.1"/>
    </source>
</evidence>
<sequence length="233" mass="23874">MSATRTSSILLLVALVALLFPSTVNAHFTLQSPVPSREKVAFPNDNRRFFPIGPAKLVPALAAGRAMQAGSTVTLGFEIGNGARHVGPCTAELINLSTGASQSIGSEADCVNKRDAMTVKLPTQTCTNCVIKVKVTATHLGANNPEFYDSSCSARSSPDTADATRPALAARNAPPGRGQQDGNAGGACQPGEMKCGAGGQSILTCSNGAFVTMAVAPGTKCVPNGNSIMLDRA</sequence>
<evidence type="ECO:0000256" key="2">
    <source>
        <dbReference type="SAM" id="SignalP"/>
    </source>
</evidence>